<gene>
    <name evidence="2" type="ORF">CBR_g10781</name>
</gene>
<name>A0A388KP69_CHABU</name>
<dbReference type="SUPFAM" id="SSF51126">
    <property type="entry name" value="Pectin lyase-like"/>
    <property type="match status" value="1"/>
</dbReference>
<sequence>MDDDGSTSYVKKCGFSDLYGSAIAVRLTNGLQIEDNVAFRSYDSSNFVIDGGSNISLSRNLAIGAHLERAVTDDLYSISFRISYFPANFEVKNTVGPIRIQDNAAAGSYVLGFNIVGDDCKAEERKVIGNEAHTNLVGVYFQNGYSPSNCICIDNFKISRSWDYGILNQKSKHSIEVHNTVVAESKRGILLNKVQKLPERGYTLINSTIVAPFGALPAICIEPPNKQAFRRHSYTEKSPIVGIVASSFSPSFGIGPPRKAWDQVSSARLDLELSTLLTEKLVSTVM</sequence>
<evidence type="ECO:0000313" key="3">
    <source>
        <dbReference type="Proteomes" id="UP000265515"/>
    </source>
</evidence>
<dbReference type="InterPro" id="IPR011050">
    <property type="entry name" value="Pectin_lyase_fold/virulence"/>
</dbReference>
<dbReference type="EMBL" id="BFEA01000154">
    <property type="protein sequence ID" value="GBG71842.1"/>
    <property type="molecule type" value="Genomic_DNA"/>
</dbReference>
<dbReference type="PANTHER" id="PTHR46769">
    <property type="entry name" value="POLYCYSTIC KIDNEY AND HEPATIC DISEASE 1 (AUTOSOMAL RECESSIVE)-LIKE 1"/>
    <property type="match status" value="1"/>
</dbReference>
<dbReference type="PANTHER" id="PTHR46769:SF2">
    <property type="entry name" value="FIBROCYSTIN-L ISOFORM 2 PRECURSOR-RELATED"/>
    <property type="match status" value="1"/>
</dbReference>
<organism evidence="2 3">
    <name type="scientific">Chara braunii</name>
    <name type="common">Braun's stonewort</name>
    <dbReference type="NCBI Taxonomy" id="69332"/>
    <lineage>
        <taxon>Eukaryota</taxon>
        <taxon>Viridiplantae</taxon>
        <taxon>Streptophyta</taxon>
        <taxon>Charophyceae</taxon>
        <taxon>Charales</taxon>
        <taxon>Characeae</taxon>
        <taxon>Chara</taxon>
    </lineage>
</organism>
<dbReference type="AlphaFoldDB" id="A0A388KP69"/>
<dbReference type="InterPro" id="IPR052387">
    <property type="entry name" value="Fibrocystin"/>
</dbReference>
<evidence type="ECO:0008006" key="4">
    <source>
        <dbReference type="Google" id="ProtNLM"/>
    </source>
</evidence>
<keyword evidence="3" id="KW-1185">Reference proteome</keyword>
<comment type="caution">
    <text evidence="2">The sequence shown here is derived from an EMBL/GenBank/DDBJ whole genome shotgun (WGS) entry which is preliminary data.</text>
</comment>
<reference evidence="2 3" key="1">
    <citation type="journal article" date="2018" name="Cell">
        <title>The Chara Genome: Secondary Complexity and Implications for Plant Terrestrialization.</title>
        <authorList>
            <person name="Nishiyama T."/>
            <person name="Sakayama H."/>
            <person name="Vries J.D."/>
            <person name="Buschmann H."/>
            <person name="Saint-Marcoux D."/>
            <person name="Ullrich K.K."/>
            <person name="Haas F.B."/>
            <person name="Vanderstraeten L."/>
            <person name="Becker D."/>
            <person name="Lang D."/>
            <person name="Vosolsobe S."/>
            <person name="Rombauts S."/>
            <person name="Wilhelmsson P.K.I."/>
            <person name="Janitza P."/>
            <person name="Kern R."/>
            <person name="Heyl A."/>
            <person name="Rumpler F."/>
            <person name="Villalobos L.I.A.C."/>
            <person name="Clay J.M."/>
            <person name="Skokan R."/>
            <person name="Toyoda A."/>
            <person name="Suzuki Y."/>
            <person name="Kagoshima H."/>
            <person name="Schijlen E."/>
            <person name="Tajeshwar N."/>
            <person name="Catarino B."/>
            <person name="Hetherington A.J."/>
            <person name="Saltykova A."/>
            <person name="Bonnot C."/>
            <person name="Breuninger H."/>
            <person name="Symeonidi A."/>
            <person name="Radhakrishnan G.V."/>
            <person name="Van Nieuwerburgh F."/>
            <person name="Deforce D."/>
            <person name="Chang C."/>
            <person name="Karol K.G."/>
            <person name="Hedrich R."/>
            <person name="Ulvskov P."/>
            <person name="Glockner G."/>
            <person name="Delwiche C.F."/>
            <person name="Petrasek J."/>
            <person name="Van de Peer Y."/>
            <person name="Friml J."/>
            <person name="Beilby M."/>
            <person name="Dolan L."/>
            <person name="Kohara Y."/>
            <person name="Sugano S."/>
            <person name="Fujiyama A."/>
            <person name="Delaux P.-M."/>
            <person name="Quint M."/>
            <person name="TheiBen G."/>
            <person name="Hagemann M."/>
            <person name="Harholt J."/>
            <person name="Dunand C."/>
            <person name="Zachgo S."/>
            <person name="Langdale J."/>
            <person name="Maumus F."/>
            <person name="Straeten D.V.D."/>
            <person name="Gould S.B."/>
            <person name="Rensing S.A."/>
        </authorList>
    </citation>
    <scope>NUCLEOTIDE SEQUENCE [LARGE SCALE GENOMIC DNA]</scope>
    <source>
        <strain evidence="2 3">S276</strain>
    </source>
</reference>
<evidence type="ECO:0000256" key="1">
    <source>
        <dbReference type="ARBA" id="ARBA00022729"/>
    </source>
</evidence>
<protein>
    <recommendedName>
        <fullName evidence="4">Right handed beta helix domain-containing protein</fullName>
    </recommendedName>
</protein>
<proteinExistence type="predicted"/>
<keyword evidence="1" id="KW-0732">Signal</keyword>
<dbReference type="Proteomes" id="UP000265515">
    <property type="component" value="Unassembled WGS sequence"/>
</dbReference>
<evidence type="ECO:0000313" key="2">
    <source>
        <dbReference type="EMBL" id="GBG71842.1"/>
    </source>
</evidence>
<dbReference type="Gramene" id="GBG71842">
    <property type="protein sequence ID" value="GBG71842"/>
    <property type="gene ID" value="CBR_g10781"/>
</dbReference>
<accession>A0A388KP69</accession>